<dbReference type="GO" id="GO:0004674">
    <property type="term" value="F:protein serine/threonine kinase activity"/>
    <property type="evidence" value="ECO:0007669"/>
    <property type="project" value="UniProtKB-KW"/>
</dbReference>
<dbReference type="InterPro" id="IPR000719">
    <property type="entry name" value="Prot_kinase_dom"/>
</dbReference>
<keyword evidence="16" id="KW-0325">Glycoprotein</keyword>
<dbReference type="PANTHER" id="PTHR27002:SF1040">
    <property type="entry name" value="OS07G0538400 PROTEIN"/>
    <property type="match status" value="1"/>
</dbReference>
<keyword evidence="5 18" id="KW-0723">Serine/threonine-protein kinase</keyword>
<dbReference type="PROSITE" id="PS00108">
    <property type="entry name" value="PROTEIN_KINASE_ST"/>
    <property type="match status" value="1"/>
</dbReference>
<dbReference type="Pfam" id="PF07714">
    <property type="entry name" value="PK_Tyr_Ser-Thr"/>
    <property type="match status" value="1"/>
</dbReference>
<keyword evidence="12 17" id="KW-0067">ATP-binding</keyword>
<feature type="binding site" evidence="17">
    <location>
        <position position="63"/>
    </location>
    <ligand>
        <name>ATP</name>
        <dbReference type="ChEBI" id="CHEBI:30616"/>
    </ligand>
</feature>
<dbReference type="FunFam" id="3.30.200.20:FF:000142">
    <property type="entry name" value="Cysteine-rich receptor-like protein kinase 10"/>
    <property type="match status" value="1"/>
</dbReference>
<dbReference type="AlphaFoldDB" id="A0A2I0X3S5"/>
<evidence type="ECO:0000256" key="13">
    <source>
        <dbReference type="ARBA" id="ARBA00022989"/>
    </source>
</evidence>
<keyword evidence="22" id="KW-1185">Reference proteome</keyword>
<keyword evidence="8" id="KW-0732">Signal</keyword>
<evidence type="ECO:0000256" key="11">
    <source>
        <dbReference type="ARBA" id="ARBA00022777"/>
    </source>
</evidence>
<protein>
    <submittedName>
        <fullName evidence="21">Cysteine-rich receptor-like protein kinase 10</fullName>
    </submittedName>
</protein>
<gene>
    <name evidence="21" type="primary">CRK10</name>
    <name evidence="21" type="ORF">MA16_Dca019603</name>
</gene>
<name>A0A2I0X3S5_9ASPA</name>
<evidence type="ECO:0000256" key="19">
    <source>
        <dbReference type="SAM" id="Phobius"/>
    </source>
</evidence>
<keyword evidence="7 19" id="KW-0812">Transmembrane</keyword>
<dbReference type="GO" id="GO:0005524">
    <property type="term" value="F:ATP binding"/>
    <property type="evidence" value="ECO:0007669"/>
    <property type="project" value="UniProtKB-UniRule"/>
</dbReference>
<evidence type="ECO:0000256" key="3">
    <source>
        <dbReference type="ARBA" id="ARBA00010217"/>
    </source>
</evidence>
<evidence type="ECO:0000256" key="1">
    <source>
        <dbReference type="ARBA" id="ARBA00004251"/>
    </source>
</evidence>
<dbReference type="STRING" id="906689.A0A2I0X3S5"/>
<dbReference type="Gene3D" id="3.30.200.20">
    <property type="entry name" value="Phosphorylase Kinase, domain 1"/>
    <property type="match status" value="1"/>
</dbReference>
<dbReference type="GO" id="GO:0002229">
    <property type="term" value="P:defense response to oomycetes"/>
    <property type="evidence" value="ECO:0007669"/>
    <property type="project" value="UniProtKB-ARBA"/>
</dbReference>
<dbReference type="EMBL" id="KZ502183">
    <property type="protein sequence ID" value="PKU82574.1"/>
    <property type="molecule type" value="Genomic_DNA"/>
</dbReference>
<evidence type="ECO:0000256" key="17">
    <source>
        <dbReference type="PROSITE-ProRule" id="PRU10141"/>
    </source>
</evidence>
<proteinExistence type="inferred from homology"/>
<dbReference type="PROSITE" id="PS00107">
    <property type="entry name" value="PROTEIN_KINASE_ATP"/>
    <property type="match status" value="1"/>
</dbReference>
<feature type="transmembrane region" description="Helical" evidence="19">
    <location>
        <begin position="248"/>
        <end position="269"/>
    </location>
</feature>
<keyword evidence="10 17" id="KW-0547">Nucleotide-binding</keyword>
<dbReference type="InterPro" id="IPR001245">
    <property type="entry name" value="Ser-Thr/Tyr_kinase_cat_dom"/>
</dbReference>
<keyword evidence="13 19" id="KW-1133">Transmembrane helix</keyword>
<dbReference type="Proteomes" id="UP000233837">
    <property type="component" value="Unassembled WGS sequence"/>
</dbReference>
<evidence type="ECO:0000256" key="9">
    <source>
        <dbReference type="ARBA" id="ARBA00022737"/>
    </source>
</evidence>
<evidence type="ECO:0000259" key="20">
    <source>
        <dbReference type="PROSITE" id="PS50011"/>
    </source>
</evidence>
<keyword evidence="15 21" id="KW-0675">Receptor</keyword>
<evidence type="ECO:0000256" key="8">
    <source>
        <dbReference type="ARBA" id="ARBA00022729"/>
    </source>
</evidence>
<reference evidence="21 22" key="1">
    <citation type="journal article" date="2016" name="Sci. Rep.">
        <title>The Dendrobium catenatum Lindl. genome sequence provides insights into polysaccharide synthase, floral development and adaptive evolution.</title>
        <authorList>
            <person name="Zhang G.Q."/>
            <person name="Xu Q."/>
            <person name="Bian C."/>
            <person name="Tsai W.C."/>
            <person name="Yeh C.M."/>
            <person name="Liu K.W."/>
            <person name="Yoshida K."/>
            <person name="Zhang L.S."/>
            <person name="Chang S.B."/>
            <person name="Chen F."/>
            <person name="Shi Y."/>
            <person name="Su Y.Y."/>
            <person name="Zhang Y.Q."/>
            <person name="Chen L.J."/>
            <person name="Yin Y."/>
            <person name="Lin M."/>
            <person name="Huang H."/>
            <person name="Deng H."/>
            <person name="Wang Z.W."/>
            <person name="Zhu S.L."/>
            <person name="Zhao X."/>
            <person name="Deng C."/>
            <person name="Niu S.C."/>
            <person name="Huang J."/>
            <person name="Wang M."/>
            <person name="Liu G.H."/>
            <person name="Yang H.J."/>
            <person name="Xiao X.J."/>
            <person name="Hsiao Y.Y."/>
            <person name="Wu W.L."/>
            <person name="Chen Y.Y."/>
            <person name="Mitsuda N."/>
            <person name="Ohme-Takagi M."/>
            <person name="Luo Y.B."/>
            <person name="Van de Peer Y."/>
            <person name="Liu Z.J."/>
        </authorList>
    </citation>
    <scope>NUCLEOTIDE SEQUENCE [LARGE SCALE GENOMIC DNA]</scope>
    <source>
        <tissue evidence="21">The whole plant</tissue>
    </source>
</reference>
<dbReference type="InterPro" id="IPR011009">
    <property type="entry name" value="Kinase-like_dom_sf"/>
</dbReference>
<reference evidence="21 22" key="2">
    <citation type="journal article" date="2017" name="Nature">
        <title>The Apostasia genome and the evolution of orchids.</title>
        <authorList>
            <person name="Zhang G.Q."/>
            <person name="Liu K.W."/>
            <person name="Li Z."/>
            <person name="Lohaus R."/>
            <person name="Hsiao Y.Y."/>
            <person name="Niu S.C."/>
            <person name="Wang J.Y."/>
            <person name="Lin Y.C."/>
            <person name="Xu Q."/>
            <person name="Chen L.J."/>
            <person name="Yoshida K."/>
            <person name="Fujiwara S."/>
            <person name="Wang Z.W."/>
            <person name="Zhang Y.Q."/>
            <person name="Mitsuda N."/>
            <person name="Wang M."/>
            <person name="Liu G.H."/>
            <person name="Pecoraro L."/>
            <person name="Huang H.X."/>
            <person name="Xiao X.J."/>
            <person name="Lin M."/>
            <person name="Wu X.Y."/>
            <person name="Wu W.L."/>
            <person name="Chen Y.Y."/>
            <person name="Chang S.B."/>
            <person name="Sakamoto S."/>
            <person name="Ohme-Takagi M."/>
            <person name="Yagi M."/>
            <person name="Zeng S.J."/>
            <person name="Shen C.Y."/>
            <person name="Yeh C.M."/>
            <person name="Luo Y.B."/>
            <person name="Tsai W.C."/>
            <person name="Van de Peer Y."/>
            <person name="Liu Z.J."/>
        </authorList>
    </citation>
    <scope>NUCLEOTIDE SEQUENCE [LARGE SCALE GENOMIC DNA]</scope>
    <source>
        <tissue evidence="21">The whole plant</tissue>
    </source>
</reference>
<evidence type="ECO:0000256" key="12">
    <source>
        <dbReference type="ARBA" id="ARBA00022840"/>
    </source>
</evidence>
<sequence length="278" mass="31598">MLKTKELGEAGFEEITKAESLLFDLSLLKIATENFSEVNKLGAGGFGSVYKGILPDGREIAVKRLSTGSGQGLEELKNELVLIAKLKHKNLIRLHGICLEEQEKLLVYEYVRNKSLDTILFDPSNSKLLDWVKRYKIIRGIASGLLYLHEDSRIKIIHRDLKASNILLDANMNPKISDFGIARLFGGDETQGMTSRVVGTYGYMAPEYGMHGHFSVKSDAFSFGVLVLEIMTGKSNNSFFNYDLSENLLNYVCISFQYLKYIMYIYFFILEDNHWYLL</sequence>
<dbReference type="Gene3D" id="1.10.510.10">
    <property type="entry name" value="Transferase(Phosphotransferase) domain 1"/>
    <property type="match status" value="1"/>
</dbReference>
<comment type="similarity">
    <text evidence="18">Belongs to the protein kinase superfamily.</text>
</comment>
<accession>A0A2I0X3S5</accession>
<keyword evidence="11 21" id="KW-0418">Kinase</keyword>
<evidence type="ECO:0000256" key="10">
    <source>
        <dbReference type="ARBA" id="ARBA00022741"/>
    </source>
</evidence>
<dbReference type="PANTHER" id="PTHR27002">
    <property type="entry name" value="RECEPTOR-LIKE SERINE/THREONINE-PROTEIN KINASE SD1-8"/>
    <property type="match status" value="1"/>
</dbReference>
<evidence type="ECO:0000256" key="15">
    <source>
        <dbReference type="ARBA" id="ARBA00023170"/>
    </source>
</evidence>
<dbReference type="FunFam" id="1.10.510.10:FF:000240">
    <property type="entry name" value="Lectin-domain containing receptor kinase A4.3"/>
    <property type="match status" value="1"/>
</dbReference>
<dbReference type="SMART" id="SM00220">
    <property type="entry name" value="S_TKc"/>
    <property type="match status" value="1"/>
</dbReference>
<comment type="subcellular location">
    <subcellularLocation>
        <location evidence="1">Cell membrane</location>
        <topology evidence="1">Single-pass type I membrane protein</topology>
    </subcellularLocation>
</comment>
<dbReference type="GO" id="GO:0005886">
    <property type="term" value="C:plasma membrane"/>
    <property type="evidence" value="ECO:0007669"/>
    <property type="project" value="UniProtKB-SubCell"/>
</dbReference>
<comment type="similarity">
    <text evidence="3">In the C-terminal section; belongs to the protein kinase superfamily. Ser/Thr protein kinase family.</text>
</comment>
<evidence type="ECO:0000313" key="22">
    <source>
        <dbReference type="Proteomes" id="UP000233837"/>
    </source>
</evidence>
<keyword evidence="4" id="KW-1003">Cell membrane</keyword>
<dbReference type="PROSITE" id="PS50011">
    <property type="entry name" value="PROTEIN_KINASE_DOM"/>
    <property type="match status" value="1"/>
</dbReference>
<evidence type="ECO:0000256" key="5">
    <source>
        <dbReference type="ARBA" id="ARBA00022527"/>
    </source>
</evidence>
<evidence type="ECO:0000256" key="4">
    <source>
        <dbReference type="ARBA" id="ARBA00022475"/>
    </source>
</evidence>
<dbReference type="InterPro" id="IPR017441">
    <property type="entry name" value="Protein_kinase_ATP_BS"/>
</dbReference>
<evidence type="ECO:0000256" key="14">
    <source>
        <dbReference type="ARBA" id="ARBA00023136"/>
    </source>
</evidence>
<organism evidence="21 22">
    <name type="scientific">Dendrobium catenatum</name>
    <dbReference type="NCBI Taxonomy" id="906689"/>
    <lineage>
        <taxon>Eukaryota</taxon>
        <taxon>Viridiplantae</taxon>
        <taxon>Streptophyta</taxon>
        <taxon>Embryophyta</taxon>
        <taxon>Tracheophyta</taxon>
        <taxon>Spermatophyta</taxon>
        <taxon>Magnoliopsida</taxon>
        <taxon>Liliopsida</taxon>
        <taxon>Asparagales</taxon>
        <taxon>Orchidaceae</taxon>
        <taxon>Epidendroideae</taxon>
        <taxon>Malaxideae</taxon>
        <taxon>Dendrobiinae</taxon>
        <taxon>Dendrobium</taxon>
    </lineage>
</organism>
<dbReference type="InterPro" id="IPR008271">
    <property type="entry name" value="Ser/Thr_kinase_AS"/>
</dbReference>
<evidence type="ECO:0000256" key="7">
    <source>
        <dbReference type="ARBA" id="ARBA00022692"/>
    </source>
</evidence>
<evidence type="ECO:0000256" key="6">
    <source>
        <dbReference type="ARBA" id="ARBA00022679"/>
    </source>
</evidence>
<evidence type="ECO:0000256" key="16">
    <source>
        <dbReference type="ARBA" id="ARBA00023180"/>
    </source>
</evidence>
<keyword evidence="6" id="KW-0808">Transferase</keyword>
<evidence type="ECO:0000313" key="21">
    <source>
        <dbReference type="EMBL" id="PKU82574.1"/>
    </source>
</evidence>
<evidence type="ECO:0000256" key="18">
    <source>
        <dbReference type="RuleBase" id="RU000304"/>
    </source>
</evidence>
<feature type="domain" description="Protein kinase" evidence="20">
    <location>
        <begin position="35"/>
        <end position="278"/>
    </location>
</feature>
<evidence type="ECO:0000256" key="2">
    <source>
        <dbReference type="ARBA" id="ARBA00008536"/>
    </source>
</evidence>
<dbReference type="SUPFAM" id="SSF56112">
    <property type="entry name" value="Protein kinase-like (PK-like)"/>
    <property type="match status" value="1"/>
</dbReference>
<keyword evidence="14 19" id="KW-0472">Membrane</keyword>
<keyword evidence="9" id="KW-0677">Repeat</keyword>
<comment type="similarity">
    <text evidence="2">In the N-terminal section; belongs to the leguminous lectin family.</text>
</comment>